<feature type="transmembrane region" description="Helical" evidence="8">
    <location>
        <begin position="375"/>
        <end position="395"/>
    </location>
</feature>
<feature type="transmembrane region" description="Helical" evidence="8">
    <location>
        <begin position="434"/>
        <end position="460"/>
    </location>
</feature>
<comment type="caution">
    <text evidence="10">The sequence shown here is derived from an EMBL/GenBank/DDBJ whole genome shotgun (WGS) entry which is preliminary data.</text>
</comment>
<feature type="domain" description="Major facilitator superfamily (MFS) profile" evidence="9">
    <location>
        <begin position="35"/>
        <end position="539"/>
    </location>
</feature>
<evidence type="ECO:0000256" key="2">
    <source>
        <dbReference type="ARBA" id="ARBA00022448"/>
    </source>
</evidence>
<feature type="transmembrane region" description="Helical" evidence="8">
    <location>
        <begin position="137"/>
        <end position="158"/>
    </location>
</feature>
<keyword evidence="11" id="KW-1185">Reference proteome</keyword>
<dbReference type="Pfam" id="PF07690">
    <property type="entry name" value="MFS_1"/>
    <property type="match status" value="1"/>
</dbReference>
<evidence type="ECO:0000256" key="8">
    <source>
        <dbReference type="SAM" id="Phobius"/>
    </source>
</evidence>
<dbReference type="EMBL" id="VFLP01000028">
    <property type="protein sequence ID" value="TRX93535.1"/>
    <property type="molecule type" value="Genomic_DNA"/>
</dbReference>
<evidence type="ECO:0000256" key="4">
    <source>
        <dbReference type="ARBA" id="ARBA00022989"/>
    </source>
</evidence>
<evidence type="ECO:0000256" key="1">
    <source>
        <dbReference type="ARBA" id="ARBA00004141"/>
    </source>
</evidence>
<feature type="transmembrane region" description="Helical" evidence="8">
    <location>
        <begin position="239"/>
        <end position="256"/>
    </location>
</feature>
<comment type="subcellular location">
    <subcellularLocation>
        <location evidence="1">Membrane</location>
        <topology evidence="1">Multi-pass membrane protein</topology>
    </subcellularLocation>
</comment>
<dbReference type="Gene3D" id="1.20.1250.20">
    <property type="entry name" value="MFS general substrate transporter like domains"/>
    <property type="match status" value="2"/>
</dbReference>
<keyword evidence="6" id="KW-0325">Glycoprotein</keyword>
<dbReference type="CDD" id="cd17502">
    <property type="entry name" value="MFS_Azr1_MDR_like"/>
    <property type="match status" value="1"/>
</dbReference>
<dbReference type="InterPro" id="IPR020846">
    <property type="entry name" value="MFS_dom"/>
</dbReference>
<feature type="transmembrane region" description="Helical" evidence="8">
    <location>
        <begin position="308"/>
        <end position="329"/>
    </location>
</feature>
<feature type="transmembrane region" description="Helical" evidence="8">
    <location>
        <begin position="200"/>
        <end position="219"/>
    </location>
</feature>
<evidence type="ECO:0000313" key="11">
    <source>
        <dbReference type="Proteomes" id="UP000319160"/>
    </source>
</evidence>
<dbReference type="InterPro" id="IPR011701">
    <property type="entry name" value="MFS"/>
</dbReference>
<feature type="transmembrane region" description="Helical" evidence="8">
    <location>
        <begin position="268"/>
        <end position="287"/>
    </location>
</feature>
<feature type="transmembrane region" description="Helical" evidence="8">
    <location>
        <begin position="349"/>
        <end position="368"/>
    </location>
</feature>
<keyword evidence="4 8" id="KW-1133">Transmembrane helix</keyword>
<dbReference type="OrthoDB" id="10021397at2759"/>
<evidence type="ECO:0000256" key="5">
    <source>
        <dbReference type="ARBA" id="ARBA00023136"/>
    </source>
</evidence>
<feature type="transmembrane region" description="Helical" evidence="8">
    <location>
        <begin position="515"/>
        <end position="533"/>
    </location>
</feature>
<keyword evidence="2" id="KW-0813">Transport</keyword>
<reference evidence="11" key="1">
    <citation type="submission" date="2019-06" db="EMBL/GenBank/DDBJ databases">
        <title>Draft genome sequence of the griseofulvin-producing fungus Xylaria cubensis strain G536.</title>
        <authorList>
            <person name="Mead M.E."/>
            <person name="Raja H.A."/>
            <person name="Steenwyk J.L."/>
            <person name="Knowles S.L."/>
            <person name="Oberlies N.H."/>
            <person name="Rokas A."/>
        </authorList>
    </citation>
    <scope>NUCLEOTIDE SEQUENCE [LARGE SCALE GENOMIC DNA]</scope>
    <source>
        <strain evidence="11">G536</strain>
    </source>
</reference>
<dbReference type="PRINTS" id="PR01036">
    <property type="entry name" value="TCRTETB"/>
</dbReference>
<evidence type="ECO:0000256" key="6">
    <source>
        <dbReference type="ARBA" id="ARBA00023180"/>
    </source>
</evidence>
<evidence type="ECO:0000259" key="9">
    <source>
        <dbReference type="PROSITE" id="PS50850"/>
    </source>
</evidence>
<dbReference type="GO" id="GO:0005886">
    <property type="term" value="C:plasma membrane"/>
    <property type="evidence" value="ECO:0007669"/>
    <property type="project" value="TreeGrafter"/>
</dbReference>
<organism evidence="10 11">
    <name type="scientific">Xylaria flabelliformis</name>
    <dbReference type="NCBI Taxonomy" id="2512241"/>
    <lineage>
        <taxon>Eukaryota</taxon>
        <taxon>Fungi</taxon>
        <taxon>Dikarya</taxon>
        <taxon>Ascomycota</taxon>
        <taxon>Pezizomycotina</taxon>
        <taxon>Sordariomycetes</taxon>
        <taxon>Xylariomycetidae</taxon>
        <taxon>Xylariales</taxon>
        <taxon>Xylariaceae</taxon>
        <taxon>Xylaria</taxon>
    </lineage>
</organism>
<dbReference type="SUPFAM" id="SSF103473">
    <property type="entry name" value="MFS general substrate transporter"/>
    <property type="match status" value="1"/>
</dbReference>
<feature type="transmembrane region" description="Helical" evidence="8">
    <location>
        <begin position="111"/>
        <end position="131"/>
    </location>
</feature>
<dbReference type="PANTHER" id="PTHR23501">
    <property type="entry name" value="MAJOR FACILITATOR SUPERFAMILY"/>
    <property type="match status" value="1"/>
</dbReference>
<dbReference type="Proteomes" id="UP000319160">
    <property type="component" value="Unassembled WGS sequence"/>
</dbReference>
<dbReference type="PROSITE" id="PS50850">
    <property type="entry name" value="MFS"/>
    <property type="match status" value="1"/>
</dbReference>
<feature type="transmembrane region" description="Helical" evidence="8">
    <location>
        <begin position="401"/>
        <end position="422"/>
    </location>
</feature>
<dbReference type="InterPro" id="IPR036259">
    <property type="entry name" value="MFS_trans_sf"/>
</dbReference>
<proteinExistence type="predicted"/>
<feature type="transmembrane region" description="Helical" evidence="8">
    <location>
        <begin position="30"/>
        <end position="48"/>
    </location>
</feature>
<gene>
    <name evidence="10" type="ORF">FHL15_005507</name>
</gene>
<protein>
    <recommendedName>
        <fullName evidence="9">Major facilitator superfamily (MFS) profile domain-containing protein</fullName>
    </recommendedName>
</protein>
<evidence type="ECO:0000313" key="10">
    <source>
        <dbReference type="EMBL" id="TRX93535.1"/>
    </source>
</evidence>
<dbReference type="AlphaFoldDB" id="A0A553I038"/>
<keyword evidence="5 8" id="KW-0472">Membrane</keyword>
<sequence>MSVVESQVAASAAEPDVVDQKPEQSFERGFRFWAIFGAILVTTLLVAVESTVTSTALPHIVRELDGRELYVWFVDAYFLTRPETSTDIARVPSTAFLPLFGQLCDIFGRRWIMIIVVAIFTLGSGISGGATSSAMLIAGRAVQGIGGGGINLCIELIISDLIPLRERSAYIGIVFAFFTLGTGIGPFVGGVIVDHISWRWVFYINLPIGGAALLAHFIFLRVKYDRETSIWLRLKRIDYIGNAILIASVVAVLLALSRGGTLYSWSSYQILVPLLLGIFGLVVFHVYEGLPWVRDSPTLPERIFKSRTTAAALGIAFIHFLLLFWVIYFLPIYFQAVLEQSPTLSGVDLLPTVILSVLTGGVAGGVMAKTGKYRPLHIIAFLLIILGMGLFAHFGPGSHTAEWIIVQIIPAFGFGFLASTTLPAVQADLPETDAAAATAAFAFMRAYGSIWGVSIPAAIFNAQFASQSFRIGDQSAREQLAGGNAYSYASAAYIRGFDEPYRSQIKDVYARSLRLTWYVSIAFGVIGLILAVLEKELVLRTELDTEFGLEERKKSNSLRDAELGDNSGSEKVATEKA</sequence>
<feature type="region of interest" description="Disordered" evidence="7">
    <location>
        <begin position="556"/>
        <end position="577"/>
    </location>
</feature>
<evidence type="ECO:0000256" key="7">
    <source>
        <dbReference type="SAM" id="MobiDB-lite"/>
    </source>
</evidence>
<dbReference type="PANTHER" id="PTHR23501:SF187">
    <property type="entry name" value="MAJOR FACILITATOR SUPERFAMILY (MFS) PROFILE DOMAIN-CONTAINING PROTEIN"/>
    <property type="match status" value="1"/>
</dbReference>
<evidence type="ECO:0000256" key="3">
    <source>
        <dbReference type="ARBA" id="ARBA00022692"/>
    </source>
</evidence>
<name>A0A553I038_9PEZI</name>
<feature type="transmembrane region" description="Helical" evidence="8">
    <location>
        <begin position="170"/>
        <end position="188"/>
    </location>
</feature>
<keyword evidence="3 8" id="KW-0812">Transmembrane</keyword>
<dbReference type="GO" id="GO:0022857">
    <property type="term" value="F:transmembrane transporter activity"/>
    <property type="evidence" value="ECO:0007669"/>
    <property type="project" value="InterPro"/>
</dbReference>
<accession>A0A553I038</accession>